<accession>A0A5B8VA63</accession>
<dbReference type="Proteomes" id="UP000321533">
    <property type="component" value="Chromosome"/>
</dbReference>
<protein>
    <submittedName>
        <fullName evidence="1">Uncharacterized protein</fullName>
    </submittedName>
</protein>
<organism evidence="1 2">
    <name type="scientific">Panacibacter ginsenosidivorans</name>
    <dbReference type="NCBI Taxonomy" id="1813871"/>
    <lineage>
        <taxon>Bacteria</taxon>
        <taxon>Pseudomonadati</taxon>
        <taxon>Bacteroidota</taxon>
        <taxon>Chitinophagia</taxon>
        <taxon>Chitinophagales</taxon>
        <taxon>Chitinophagaceae</taxon>
        <taxon>Panacibacter</taxon>
    </lineage>
</organism>
<evidence type="ECO:0000313" key="2">
    <source>
        <dbReference type="Proteomes" id="UP000321533"/>
    </source>
</evidence>
<sequence>MKNFYLIILLFPVVLQAQRNVDLDRYNFTVQYRSLPAIKLDSSYRTYNVEIESTKLMQPLLNEIHPENNVLLEGWRKMESGGHITVHVQLEDLLPESVSVKERVENIKDKNGQVTGTRIFYSEEVIYTFAATAAINDYKGIHIMDEVLANRSYKQVYRSPEFQVKALAQGYFAVNALSVTKNLYERCVTNAMHNLSERITTNFGFPVVTAHDFMWIIDSKKDPEYTAHRQAFLTLTDVLFGMNANTSIEGAKEQLKPVMEYFEKVKHLYTSSGKHDRKIRYASYYNLAVLYYYLDDPQQMMREANGLELNDFDAGDAKGFQQTATWLKNIFVQSNIYTRHFAIDTAVFKGPYEKDAVTITH</sequence>
<reference evidence="1 2" key="1">
    <citation type="journal article" date="2016" name="Int. J. Syst. Evol. Microbiol.">
        <title>Panacibacter ginsenosidivorans gen. nov., sp. nov., with ginsenoside converting activity isolated from soil of a ginseng field.</title>
        <authorList>
            <person name="Siddiqi M.Z."/>
            <person name="Muhammad Shafi S."/>
            <person name="Choi K.D."/>
            <person name="Im W.T."/>
        </authorList>
    </citation>
    <scope>NUCLEOTIDE SEQUENCE [LARGE SCALE GENOMIC DNA]</scope>
    <source>
        <strain evidence="1 2">Gsoil1550</strain>
    </source>
</reference>
<keyword evidence="2" id="KW-1185">Reference proteome</keyword>
<dbReference type="KEGG" id="pgin:FRZ67_13335"/>
<dbReference type="OrthoDB" id="997414at2"/>
<name>A0A5B8VA63_9BACT</name>
<dbReference type="AlphaFoldDB" id="A0A5B8VA63"/>
<proteinExistence type="predicted"/>
<gene>
    <name evidence="1" type="ORF">FRZ67_13335</name>
</gene>
<dbReference type="RefSeq" id="WP_147190039.1">
    <property type="nucleotide sequence ID" value="NZ_CP042435.1"/>
</dbReference>
<dbReference type="EMBL" id="CP042435">
    <property type="protein sequence ID" value="QEC68232.1"/>
    <property type="molecule type" value="Genomic_DNA"/>
</dbReference>
<evidence type="ECO:0000313" key="1">
    <source>
        <dbReference type="EMBL" id="QEC68232.1"/>
    </source>
</evidence>